<dbReference type="PANTHER" id="PTHR33239">
    <property type="entry name" value="CELLULOSE-BINDING DOMAIN-CONTAINING PROTEIN-RELATED"/>
    <property type="match status" value="1"/>
</dbReference>
<dbReference type="InterPro" id="IPR019028">
    <property type="entry name" value="CBM_49"/>
</dbReference>
<protein>
    <recommendedName>
        <fullName evidence="2">Carbohydrate binding domain-containing protein</fullName>
    </recommendedName>
</protein>
<keyword evidence="4" id="KW-1185">Reference proteome</keyword>
<feature type="signal peptide" evidence="1">
    <location>
        <begin position="1"/>
        <end position="20"/>
    </location>
</feature>
<dbReference type="Pfam" id="PF09478">
    <property type="entry name" value="CBM49"/>
    <property type="match status" value="1"/>
</dbReference>
<name>A0A8J4PSG2_9MYCE</name>
<dbReference type="SMART" id="SM01063">
    <property type="entry name" value="CBM49"/>
    <property type="match status" value="1"/>
</dbReference>
<evidence type="ECO:0000313" key="3">
    <source>
        <dbReference type="EMBL" id="KAF2072985.1"/>
    </source>
</evidence>
<dbReference type="GO" id="GO:0030246">
    <property type="term" value="F:carbohydrate binding"/>
    <property type="evidence" value="ECO:0007669"/>
    <property type="project" value="InterPro"/>
</dbReference>
<reference evidence="3" key="1">
    <citation type="submission" date="2020-01" db="EMBL/GenBank/DDBJ databases">
        <title>Development of genomics and gene disruption for Polysphondylium violaceum indicates a role for the polyketide synthase stlB in stalk morphogenesis.</title>
        <authorList>
            <person name="Narita B."/>
            <person name="Kawabe Y."/>
            <person name="Kin K."/>
            <person name="Saito T."/>
            <person name="Gibbs R."/>
            <person name="Kuspa A."/>
            <person name="Muzny D."/>
            <person name="Queller D."/>
            <person name="Richards S."/>
            <person name="Strassman J."/>
            <person name="Sucgang R."/>
            <person name="Worley K."/>
            <person name="Schaap P."/>
        </authorList>
    </citation>
    <scope>NUCLEOTIDE SEQUENCE</scope>
    <source>
        <strain evidence="3">QSvi11</strain>
    </source>
</reference>
<dbReference type="GO" id="GO:0005201">
    <property type="term" value="F:extracellular matrix structural constituent"/>
    <property type="evidence" value="ECO:0007669"/>
    <property type="project" value="TreeGrafter"/>
</dbReference>
<keyword evidence="1" id="KW-0732">Signal</keyword>
<dbReference type="Proteomes" id="UP000695562">
    <property type="component" value="Unassembled WGS sequence"/>
</dbReference>
<feature type="chain" id="PRO_5035313404" description="Carbohydrate binding domain-containing protein" evidence="1">
    <location>
        <begin position="21"/>
        <end position="141"/>
    </location>
</feature>
<organism evidence="3 4">
    <name type="scientific">Polysphondylium violaceum</name>
    <dbReference type="NCBI Taxonomy" id="133409"/>
    <lineage>
        <taxon>Eukaryota</taxon>
        <taxon>Amoebozoa</taxon>
        <taxon>Evosea</taxon>
        <taxon>Eumycetozoa</taxon>
        <taxon>Dictyostelia</taxon>
        <taxon>Dictyosteliales</taxon>
        <taxon>Dictyosteliaceae</taxon>
        <taxon>Polysphondylium</taxon>
    </lineage>
</organism>
<dbReference type="GO" id="GO:0030198">
    <property type="term" value="P:extracellular matrix organization"/>
    <property type="evidence" value="ECO:0007669"/>
    <property type="project" value="TreeGrafter"/>
</dbReference>
<feature type="domain" description="Carbohydrate binding" evidence="2">
    <location>
        <begin position="42"/>
        <end position="127"/>
    </location>
</feature>
<evidence type="ECO:0000259" key="2">
    <source>
        <dbReference type="SMART" id="SM01063"/>
    </source>
</evidence>
<dbReference type="AlphaFoldDB" id="A0A8J4PSG2"/>
<proteinExistence type="predicted"/>
<gene>
    <name evidence="3" type="ORF">CYY_005697</name>
</gene>
<dbReference type="InterPro" id="IPR052879">
    <property type="entry name" value="Dd_Spore_Germination_Stalk"/>
</dbReference>
<accession>A0A8J4PSG2</accession>
<comment type="caution">
    <text evidence="3">The sequence shown here is derived from an EMBL/GenBank/DDBJ whole genome shotgun (WGS) entry which is preliminary data.</text>
</comment>
<dbReference type="GO" id="GO:0031012">
    <property type="term" value="C:extracellular matrix"/>
    <property type="evidence" value="ECO:0007669"/>
    <property type="project" value="TreeGrafter"/>
</dbReference>
<dbReference type="EMBL" id="AJWJ01000234">
    <property type="protein sequence ID" value="KAF2072985.1"/>
    <property type="molecule type" value="Genomic_DNA"/>
</dbReference>
<sequence length="141" mass="16077">MISPKLTLLALVFTIAIVNCHPDPQSFVNEPTPTPNYYDQFVKFNSSLTEKWEENNHTYGLYHIDVINIGDMDIVAMTFEGVQCHLRDLNTIWNMDVKKEETKFIFSLKPNTKIPIGGSFSFGYVASVENQIFNILSVNVL</sequence>
<evidence type="ECO:0000313" key="4">
    <source>
        <dbReference type="Proteomes" id="UP000695562"/>
    </source>
</evidence>
<evidence type="ECO:0000256" key="1">
    <source>
        <dbReference type="SAM" id="SignalP"/>
    </source>
</evidence>